<comment type="caution">
    <text evidence="3">The sequence shown here is derived from an EMBL/GenBank/DDBJ whole genome shotgun (WGS) entry which is preliminary data.</text>
</comment>
<feature type="domain" description="AMP-binding enzyme C-terminal" evidence="2">
    <location>
        <begin position="462"/>
        <end position="537"/>
    </location>
</feature>
<dbReference type="Gene3D" id="3.30.300.30">
    <property type="match status" value="1"/>
</dbReference>
<dbReference type="AlphaFoldDB" id="A0A1X0DQP9"/>
<feature type="domain" description="AMP-dependent synthetase/ligase" evidence="1">
    <location>
        <begin position="16"/>
        <end position="390"/>
    </location>
</feature>
<name>A0A1X0DQP9_MYCHE</name>
<dbReference type="InterPro" id="IPR020845">
    <property type="entry name" value="AMP-binding_CS"/>
</dbReference>
<dbReference type="InterPro" id="IPR045851">
    <property type="entry name" value="AMP-bd_C_sf"/>
</dbReference>
<dbReference type="PROSITE" id="PS00455">
    <property type="entry name" value="AMP_BINDING"/>
    <property type="match status" value="1"/>
</dbReference>
<dbReference type="InterPro" id="IPR042099">
    <property type="entry name" value="ANL_N_sf"/>
</dbReference>
<evidence type="ECO:0000259" key="1">
    <source>
        <dbReference type="Pfam" id="PF00501"/>
    </source>
</evidence>
<dbReference type="InterPro" id="IPR000873">
    <property type="entry name" value="AMP-dep_synth/lig_dom"/>
</dbReference>
<evidence type="ECO:0000259" key="2">
    <source>
        <dbReference type="Pfam" id="PF13193"/>
    </source>
</evidence>
<dbReference type="NCBIfam" id="NF005863">
    <property type="entry name" value="PRK07798.1"/>
    <property type="match status" value="1"/>
</dbReference>
<dbReference type="RefSeq" id="WP_083073427.1">
    <property type="nucleotide sequence ID" value="NZ_AP022615.1"/>
</dbReference>
<dbReference type="Gene3D" id="3.40.50.12780">
    <property type="entry name" value="N-terminal domain of ligase-like"/>
    <property type="match status" value="1"/>
</dbReference>
<dbReference type="GO" id="GO:0016878">
    <property type="term" value="F:acid-thiol ligase activity"/>
    <property type="evidence" value="ECO:0007669"/>
    <property type="project" value="UniProtKB-ARBA"/>
</dbReference>
<sequence>MVDSTTQFTVPAVAEAVAAAIPDRDLVIRGERRYSYAQILERSNRLATYLRSRGLGCHTERSALEGHEVGQDLLGLYAYNGNEFVEALLGSFQARVAPFNVNYRYVKNELQYLLTDSGATALLYHAAFAPRVAEILPDLPRLRVLIQIADDSGNELLDGAVDYEAALESSSPEPPAVRHSPDDLYVLYTGGTTGMPKGVLWRQHDIFMTSFGGRNLMTGEPFGSVDEIVAGVVGGPGTKLMILPPLIHGAAQWSVMTAITTGQSVVFPSVVDHLDAEDVVRTIERERVTVVTVVGDAMARPLVAAIEKGIADVSSLAVVANGGALLTPFVKQRLIETLPNAVVVDGVGSSETGAQMHHMSLSGAVSTGTFNAGPDTFVATEDLLSILRPGHDGMGWLAQRGYVPLGYKGDATKTAETFPVIEGVRYAVPGDRARHRADGAIELLGRDSVTINSGGEKIFVEEVETAIASHPAVGDVVVAGRPSERWGQEVVAVVALADGAHADADELIAHAARSLARYKLPKAIVFRPVIERSPSGKADYRWAREQAGQGNS</sequence>
<dbReference type="Pfam" id="PF13193">
    <property type="entry name" value="AMP-binding_C"/>
    <property type="match status" value="1"/>
</dbReference>
<reference evidence="3 4" key="1">
    <citation type="submission" date="2017-02" db="EMBL/GenBank/DDBJ databases">
        <title>The new phylogeny of genus Mycobacterium.</title>
        <authorList>
            <person name="Tortoli E."/>
            <person name="Trovato A."/>
            <person name="Cirillo D.M."/>
        </authorList>
    </citation>
    <scope>NUCLEOTIDE SEQUENCE [LARGE SCALE GENOMIC DNA]</scope>
    <source>
        <strain evidence="3 4">DSM 44471</strain>
    </source>
</reference>
<accession>A0A1X0DQP9</accession>
<dbReference type="OrthoDB" id="3443462at2"/>
<dbReference type="Proteomes" id="UP000192566">
    <property type="component" value="Unassembled WGS sequence"/>
</dbReference>
<proteinExistence type="predicted"/>
<keyword evidence="4" id="KW-1185">Reference proteome</keyword>
<dbReference type="EMBL" id="MVHR01000008">
    <property type="protein sequence ID" value="ORA74711.1"/>
    <property type="molecule type" value="Genomic_DNA"/>
</dbReference>
<dbReference type="InterPro" id="IPR025110">
    <property type="entry name" value="AMP-bd_C"/>
</dbReference>
<protein>
    <submittedName>
        <fullName evidence="3">Acyl-CoA synthetase</fullName>
    </submittedName>
</protein>
<evidence type="ECO:0000313" key="4">
    <source>
        <dbReference type="Proteomes" id="UP000192566"/>
    </source>
</evidence>
<dbReference type="PANTHER" id="PTHR43767:SF1">
    <property type="entry name" value="NONRIBOSOMAL PEPTIDE SYNTHASE PES1 (EUROFUNG)-RELATED"/>
    <property type="match status" value="1"/>
</dbReference>
<dbReference type="PANTHER" id="PTHR43767">
    <property type="entry name" value="LONG-CHAIN-FATTY-ACID--COA LIGASE"/>
    <property type="match status" value="1"/>
</dbReference>
<dbReference type="SUPFAM" id="SSF56801">
    <property type="entry name" value="Acetyl-CoA synthetase-like"/>
    <property type="match status" value="1"/>
</dbReference>
<dbReference type="Pfam" id="PF00501">
    <property type="entry name" value="AMP-binding"/>
    <property type="match status" value="1"/>
</dbReference>
<gene>
    <name evidence="3" type="ORF">BST25_07690</name>
</gene>
<organism evidence="3 4">
    <name type="scientific">Mycobacterium heidelbergense</name>
    <dbReference type="NCBI Taxonomy" id="53376"/>
    <lineage>
        <taxon>Bacteria</taxon>
        <taxon>Bacillati</taxon>
        <taxon>Actinomycetota</taxon>
        <taxon>Actinomycetes</taxon>
        <taxon>Mycobacteriales</taxon>
        <taxon>Mycobacteriaceae</taxon>
        <taxon>Mycobacterium</taxon>
        <taxon>Mycobacterium simiae complex</taxon>
    </lineage>
</organism>
<evidence type="ECO:0000313" key="3">
    <source>
        <dbReference type="EMBL" id="ORA74711.1"/>
    </source>
</evidence>
<dbReference type="STRING" id="53376.BST25_07690"/>
<dbReference type="InterPro" id="IPR050237">
    <property type="entry name" value="ATP-dep_AMP-bd_enzyme"/>
</dbReference>